<dbReference type="EC" id="2.7.13.3" evidence="2"/>
<evidence type="ECO:0000256" key="1">
    <source>
        <dbReference type="ARBA" id="ARBA00000085"/>
    </source>
</evidence>
<keyword evidence="13" id="KW-1185">Reference proteome</keyword>
<dbReference type="Proteomes" id="UP000198480">
    <property type="component" value="Unassembled WGS sequence"/>
</dbReference>
<dbReference type="GO" id="GO:0000155">
    <property type="term" value="F:phosphorelay sensor kinase activity"/>
    <property type="evidence" value="ECO:0007669"/>
    <property type="project" value="InterPro"/>
</dbReference>
<dbReference type="SMART" id="SM00028">
    <property type="entry name" value="TPR"/>
    <property type="match status" value="8"/>
</dbReference>
<feature type="chain" id="PRO_5012376153" description="histidine kinase" evidence="10">
    <location>
        <begin position="25"/>
        <end position="726"/>
    </location>
</feature>
<dbReference type="InterPro" id="IPR036890">
    <property type="entry name" value="HATPase_C_sf"/>
</dbReference>
<dbReference type="EMBL" id="FZOK01000004">
    <property type="protein sequence ID" value="SNS15821.1"/>
    <property type="molecule type" value="Genomic_DNA"/>
</dbReference>
<evidence type="ECO:0000256" key="2">
    <source>
        <dbReference type="ARBA" id="ARBA00012438"/>
    </source>
</evidence>
<dbReference type="Pfam" id="PF13374">
    <property type="entry name" value="TPR_10"/>
    <property type="match status" value="1"/>
</dbReference>
<dbReference type="Pfam" id="PF02518">
    <property type="entry name" value="HATPase_c"/>
    <property type="match status" value="1"/>
</dbReference>
<dbReference type="PROSITE" id="PS50293">
    <property type="entry name" value="TPR_REGION"/>
    <property type="match status" value="1"/>
</dbReference>
<dbReference type="PROSITE" id="PS50005">
    <property type="entry name" value="TPR"/>
    <property type="match status" value="5"/>
</dbReference>
<dbReference type="InterPro" id="IPR011990">
    <property type="entry name" value="TPR-like_helical_dom_sf"/>
</dbReference>
<dbReference type="PANTHER" id="PTHR45641">
    <property type="entry name" value="TETRATRICOPEPTIDE REPEAT PROTEIN (AFU_ORTHOLOGUE AFUA_6G03870)"/>
    <property type="match status" value="1"/>
</dbReference>
<keyword evidence="7 8" id="KW-0802">TPR repeat</keyword>
<evidence type="ECO:0000256" key="9">
    <source>
        <dbReference type="SAM" id="Phobius"/>
    </source>
</evidence>
<keyword evidence="6" id="KW-0418">Kinase</keyword>
<dbReference type="SUPFAM" id="SSF55874">
    <property type="entry name" value="ATPase domain of HSP90 chaperone/DNA topoisomerase II/histidine kinase"/>
    <property type="match status" value="1"/>
</dbReference>
<dbReference type="FunFam" id="3.30.565.10:FF:000006">
    <property type="entry name" value="Sensor histidine kinase WalK"/>
    <property type="match status" value="1"/>
</dbReference>
<evidence type="ECO:0000256" key="3">
    <source>
        <dbReference type="ARBA" id="ARBA00022553"/>
    </source>
</evidence>
<reference evidence="13" key="1">
    <citation type="submission" date="2017-06" db="EMBL/GenBank/DDBJ databases">
        <authorList>
            <person name="Varghese N."/>
            <person name="Submissions S."/>
        </authorList>
    </citation>
    <scope>NUCLEOTIDE SEQUENCE [LARGE SCALE GENOMIC DNA]</scope>
    <source>
        <strain evidence="13">5C</strain>
    </source>
</reference>
<dbReference type="OrthoDB" id="1269247at2"/>
<dbReference type="Pfam" id="PF13424">
    <property type="entry name" value="TPR_12"/>
    <property type="match status" value="3"/>
</dbReference>
<dbReference type="PRINTS" id="PR00344">
    <property type="entry name" value="BCTRLSENSOR"/>
</dbReference>
<feature type="transmembrane region" description="Helical" evidence="9">
    <location>
        <begin position="454"/>
        <end position="472"/>
    </location>
</feature>
<dbReference type="InterPro" id="IPR019734">
    <property type="entry name" value="TPR_rpt"/>
</dbReference>
<accession>A0A239C871</accession>
<evidence type="ECO:0000256" key="10">
    <source>
        <dbReference type="SAM" id="SignalP"/>
    </source>
</evidence>
<keyword evidence="9" id="KW-0812">Transmembrane</keyword>
<keyword evidence="9" id="KW-1133">Transmembrane helix</keyword>
<dbReference type="InterPro" id="IPR003594">
    <property type="entry name" value="HATPase_dom"/>
</dbReference>
<protein>
    <recommendedName>
        <fullName evidence="2">histidine kinase</fullName>
        <ecNumber evidence="2">2.7.13.3</ecNumber>
    </recommendedName>
</protein>
<dbReference type="SMART" id="SM00387">
    <property type="entry name" value="HATPase_c"/>
    <property type="match status" value="1"/>
</dbReference>
<feature type="repeat" description="TPR" evidence="8">
    <location>
        <begin position="211"/>
        <end position="244"/>
    </location>
</feature>
<dbReference type="Gene3D" id="1.25.40.10">
    <property type="entry name" value="Tetratricopeptide repeat domain"/>
    <property type="match status" value="3"/>
</dbReference>
<dbReference type="Gene3D" id="3.30.565.10">
    <property type="entry name" value="Histidine kinase-like ATPase, C-terminal domain"/>
    <property type="match status" value="1"/>
</dbReference>
<dbReference type="InterPro" id="IPR003661">
    <property type="entry name" value="HisK_dim/P_dom"/>
</dbReference>
<dbReference type="CDD" id="cd00082">
    <property type="entry name" value="HisKA"/>
    <property type="match status" value="1"/>
</dbReference>
<feature type="repeat" description="TPR" evidence="8">
    <location>
        <begin position="91"/>
        <end position="124"/>
    </location>
</feature>
<dbReference type="InterPro" id="IPR036097">
    <property type="entry name" value="HisK_dim/P_sf"/>
</dbReference>
<keyword evidence="9" id="KW-0472">Membrane</keyword>
<comment type="catalytic activity">
    <reaction evidence="1">
        <text>ATP + protein L-histidine = ADP + protein N-phospho-L-histidine.</text>
        <dbReference type="EC" id="2.7.13.3"/>
    </reaction>
</comment>
<dbReference type="SUPFAM" id="SSF48452">
    <property type="entry name" value="TPR-like"/>
    <property type="match status" value="3"/>
</dbReference>
<proteinExistence type="predicted"/>
<dbReference type="AlphaFoldDB" id="A0A239C871"/>
<dbReference type="InterPro" id="IPR004358">
    <property type="entry name" value="Sig_transdc_His_kin-like_C"/>
</dbReference>
<dbReference type="PROSITE" id="PS50109">
    <property type="entry name" value="HIS_KIN"/>
    <property type="match status" value="1"/>
</dbReference>
<name>A0A239C871_9BACT</name>
<keyword evidence="10" id="KW-0732">Signal</keyword>
<evidence type="ECO:0000256" key="4">
    <source>
        <dbReference type="ARBA" id="ARBA00022679"/>
    </source>
</evidence>
<evidence type="ECO:0000256" key="6">
    <source>
        <dbReference type="ARBA" id="ARBA00022777"/>
    </source>
</evidence>
<evidence type="ECO:0000256" key="5">
    <source>
        <dbReference type="ARBA" id="ARBA00022737"/>
    </source>
</evidence>
<keyword evidence="3" id="KW-0597">Phosphoprotein</keyword>
<feature type="repeat" description="TPR" evidence="8">
    <location>
        <begin position="51"/>
        <end position="84"/>
    </location>
</feature>
<feature type="domain" description="Histidine kinase" evidence="11">
    <location>
        <begin position="502"/>
        <end position="718"/>
    </location>
</feature>
<dbReference type="InterPro" id="IPR005467">
    <property type="entry name" value="His_kinase_dom"/>
</dbReference>
<keyword evidence="4" id="KW-0808">Transferase</keyword>
<evidence type="ECO:0000256" key="7">
    <source>
        <dbReference type="ARBA" id="ARBA00022803"/>
    </source>
</evidence>
<dbReference type="PANTHER" id="PTHR45641:SF19">
    <property type="entry name" value="NEPHROCYSTIN-3"/>
    <property type="match status" value="1"/>
</dbReference>
<dbReference type="SUPFAM" id="SSF47384">
    <property type="entry name" value="Homodimeric domain of signal transducing histidine kinase"/>
    <property type="match status" value="1"/>
</dbReference>
<evidence type="ECO:0000313" key="12">
    <source>
        <dbReference type="EMBL" id="SNS15821.1"/>
    </source>
</evidence>
<evidence type="ECO:0000259" key="11">
    <source>
        <dbReference type="PROSITE" id="PS50109"/>
    </source>
</evidence>
<evidence type="ECO:0000256" key="8">
    <source>
        <dbReference type="PROSITE-ProRule" id="PRU00339"/>
    </source>
</evidence>
<evidence type="ECO:0000313" key="13">
    <source>
        <dbReference type="Proteomes" id="UP000198480"/>
    </source>
</evidence>
<gene>
    <name evidence="12" type="ORF">SAMN06295967_104112</name>
</gene>
<feature type="signal peptide" evidence="10">
    <location>
        <begin position="1"/>
        <end position="24"/>
    </location>
</feature>
<sequence>MTNSIFVYFSLLLIASFNFESAYAQNSKTEDIQLAISKLIDSGKTNDYELAIQYKDLAFDYYQNNEYNDALSNYLKAIAILKNQDQPKMLSECLHNVGNLRFFLGEYLSAIDYYSQALEIRKVLNDEKGMASGYNNIANVYSRLGNYSQAIDYYNQSIEIKEQLNDQKGITSSLKNIATIYYFQSNYINALETNLKALKISEAIQDSLGVAFVYNNMALIYEKQEKYTEALEFYHKSLSIKEAMNDLRGIAVTLHNIGKIYEVRSAFDSALLVLERSLDISRKIEDKEGISSTLNSLGMIYQSIGDYKNAEENFLASLKIDEELNDKRGILRSKNNLGQFYFNQGNLQLARSMSEAAIILGKELGTKEDLKDSYFTLSKIDEKEGKFQSALQNYQTFTAYRDSLDLLNLENKTAQLQAEYEYDKQLAIIKAEQKAIDLENEKELQAQKFQRNILLVYTMFILFVAFILYKNYQKQRREKERSEKRSLELEKANQIKAKIFSIIGHDLRSPINSLHQLLELYQNDLMDEDEFREVLPQLYKNVGGIMLVLDNLLKWSLVEMKMMQTNPKKISLTKSINTLKDFFSTLTEQKGIVIKAEIGNDSEVLADNDQVQVILRNLIGNAIKYSVEGGEILIKTTSTQEEVIISVRDCGTGMKPELVKKLFQNTLVESKTGTTGEKGTGLGLSLCKYYTEVNGGSIWVESEDGVGSTFYFSLPKAQVTEAILEK</sequence>
<dbReference type="RefSeq" id="WP_089238822.1">
    <property type="nucleotide sequence ID" value="NZ_FZOK01000004.1"/>
</dbReference>
<dbReference type="Gene3D" id="1.10.287.130">
    <property type="match status" value="1"/>
</dbReference>
<organism evidence="12 13">
    <name type="scientific">Belliella buryatensis</name>
    <dbReference type="NCBI Taxonomy" id="1500549"/>
    <lineage>
        <taxon>Bacteria</taxon>
        <taxon>Pseudomonadati</taxon>
        <taxon>Bacteroidota</taxon>
        <taxon>Cytophagia</taxon>
        <taxon>Cytophagales</taxon>
        <taxon>Cyclobacteriaceae</taxon>
        <taxon>Belliella</taxon>
    </lineage>
</organism>
<feature type="repeat" description="TPR" evidence="8">
    <location>
        <begin position="291"/>
        <end position="324"/>
    </location>
</feature>
<keyword evidence="5" id="KW-0677">Repeat</keyword>
<feature type="repeat" description="TPR" evidence="8">
    <location>
        <begin position="131"/>
        <end position="164"/>
    </location>
</feature>
<dbReference type="CDD" id="cd00075">
    <property type="entry name" value="HATPase"/>
    <property type="match status" value="1"/>
</dbReference>